<evidence type="ECO:0000256" key="2">
    <source>
        <dbReference type="ARBA" id="ARBA00022448"/>
    </source>
</evidence>
<feature type="transmembrane region" description="Helical" evidence="9">
    <location>
        <begin position="167"/>
        <end position="187"/>
    </location>
</feature>
<feature type="transmembrane region" description="Helical" evidence="9">
    <location>
        <begin position="238"/>
        <end position="271"/>
    </location>
</feature>
<dbReference type="RefSeq" id="WP_097373689.1">
    <property type="nucleotide sequence ID" value="NZ_CP021404.1"/>
</dbReference>
<feature type="transmembrane region" description="Helical" evidence="9">
    <location>
        <begin position="12"/>
        <end position="31"/>
    </location>
</feature>
<accession>A0A291M1I4</accession>
<keyword evidence="7 9" id="KW-0472">Membrane</keyword>
<dbReference type="PANTHER" id="PTHR30574:SF1">
    <property type="entry name" value="SULPHUR TRANSPORT DOMAIN-CONTAINING PROTEIN"/>
    <property type="match status" value="1"/>
</dbReference>
<feature type="transmembrane region" description="Helical" evidence="9">
    <location>
        <begin position="90"/>
        <end position="111"/>
    </location>
</feature>
<feature type="transmembrane region" description="Helical" evidence="9">
    <location>
        <begin position="123"/>
        <end position="147"/>
    </location>
</feature>
<name>A0A291M1I4_9RHOB</name>
<dbReference type="EMBL" id="CP021404">
    <property type="protein sequence ID" value="ATI42595.1"/>
    <property type="molecule type" value="Genomic_DNA"/>
</dbReference>
<keyword evidence="11" id="KW-1185">Reference proteome</keyword>
<evidence type="ECO:0000256" key="8">
    <source>
        <dbReference type="ARBA" id="ARBA00035655"/>
    </source>
</evidence>
<dbReference type="AlphaFoldDB" id="A0A291M1I4"/>
<keyword evidence="4" id="KW-0997">Cell inner membrane</keyword>
<feature type="transmembrane region" description="Helical" evidence="9">
    <location>
        <begin position="292"/>
        <end position="311"/>
    </location>
</feature>
<gene>
    <name evidence="10" type="ORF">CBW24_11655</name>
</gene>
<dbReference type="OrthoDB" id="5342349at2"/>
<dbReference type="InterPro" id="IPR007272">
    <property type="entry name" value="Sulf_transp_TsuA/YedE"/>
</dbReference>
<sequence length="356" mass="36118">MYETLGLETLTPRAASLILGLVLGLAFGILAQRTRFCFRRSVAGAQGERRSAAGVWLTALGVAVLGTQIAVALGWITFADHRFTAPELPWLALSLGGLLFGAGMVLTRGCVSRLAVLGGGGNLRALSVLVIFAVVAHATLKGVLAPLRVALGGPTLSLGEVTTLADLPGGALLWAAVIAAGCAIVALRSGNHPGTLVMAALIGLLPVLGWVGTGYVLYDEFDPIAMESLTFTLPSAEMLFWLIASSSIPAGFGVGLVGGTLAGAFVAALLARELQWASFENPRQTGRYALGAALMGVGGVLAGGCTLGAGLSGVPTLAFSAILAILCIALGGALTVRLVDHRRGEAGDGRLAARAS</sequence>
<evidence type="ECO:0000256" key="5">
    <source>
        <dbReference type="ARBA" id="ARBA00022692"/>
    </source>
</evidence>
<comment type="subcellular location">
    <subcellularLocation>
        <location evidence="1">Cell inner membrane</location>
        <topology evidence="1">Multi-pass membrane protein</topology>
    </subcellularLocation>
</comment>
<dbReference type="PANTHER" id="PTHR30574">
    <property type="entry name" value="INNER MEMBRANE PROTEIN YEDE"/>
    <property type="match status" value="1"/>
</dbReference>
<dbReference type="Proteomes" id="UP000219050">
    <property type="component" value="Chromosome"/>
</dbReference>
<comment type="similarity">
    <text evidence="8">Belongs to the TsuA/YedE (TC 9.B.102) family.</text>
</comment>
<evidence type="ECO:0000256" key="9">
    <source>
        <dbReference type="SAM" id="Phobius"/>
    </source>
</evidence>
<evidence type="ECO:0000256" key="4">
    <source>
        <dbReference type="ARBA" id="ARBA00022519"/>
    </source>
</evidence>
<keyword evidence="2" id="KW-0813">Transport</keyword>
<evidence type="ECO:0000313" key="10">
    <source>
        <dbReference type="EMBL" id="ATI42595.1"/>
    </source>
</evidence>
<feature type="transmembrane region" description="Helical" evidence="9">
    <location>
        <begin position="317"/>
        <end position="336"/>
    </location>
</feature>
<dbReference type="GO" id="GO:0005886">
    <property type="term" value="C:plasma membrane"/>
    <property type="evidence" value="ECO:0007669"/>
    <property type="project" value="UniProtKB-SubCell"/>
</dbReference>
<organism evidence="10 11">
    <name type="scientific">Pacificitalea manganoxidans</name>
    <dbReference type="NCBI Taxonomy" id="1411902"/>
    <lineage>
        <taxon>Bacteria</taxon>
        <taxon>Pseudomonadati</taxon>
        <taxon>Pseudomonadota</taxon>
        <taxon>Alphaproteobacteria</taxon>
        <taxon>Rhodobacterales</taxon>
        <taxon>Paracoccaceae</taxon>
        <taxon>Pacificitalea</taxon>
    </lineage>
</organism>
<feature type="transmembrane region" description="Helical" evidence="9">
    <location>
        <begin position="194"/>
        <end position="218"/>
    </location>
</feature>
<keyword evidence="6 9" id="KW-1133">Transmembrane helix</keyword>
<evidence type="ECO:0000256" key="7">
    <source>
        <dbReference type="ARBA" id="ARBA00023136"/>
    </source>
</evidence>
<dbReference type="KEGG" id="cmag:CBW24_11655"/>
<keyword evidence="5 9" id="KW-0812">Transmembrane</keyword>
<evidence type="ECO:0000256" key="6">
    <source>
        <dbReference type="ARBA" id="ARBA00022989"/>
    </source>
</evidence>
<protein>
    <submittedName>
        <fullName evidence="10">YeeE/YedE family protein</fullName>
    </submittedName>
</protein>
<feature type="transmembrane region" description="Helical" evidence="9">
    <location>
        <begin position="52"/>
        <end position="78"/>
    </location>
</feature>
<evidence type="ECO:0000313" key="11">
    <source>
        <dbReference type="Proteomes" id="UP000219050"/>
    </source>
</evidence>
<reference evidence="10 11" key="1">
    <citation type="submission" date="2017-05" db="EMBL/GenBank/DDBJ databases">
        <title>Comparative genomic and metabolic analysis of manganese-oxidizing mechanisms in Celeribater manganoxidans DY25T: its adaption to the environment of polymetallic nodule.</title>
        <authorList>
            <person name="Wang X."/>
        </authorList>
    </citation>
    <scope>NUCLEOTIDE SEQUENCE [LARGE SCALE GENOMIC DNA]</scope>
    <source>
        <strain evidence="10 11">DY25</strain>
    </source>
</reference>
<keyword evidence="3" id="KW-1003">Cell membrane</keyword>
<proteinExistence type="inferred from homology"/>
<evidence type="ECO:0000256" key="3">
    <source>
        <dbReference type="ARBA" id="ARBA00022475"/>
    </source>
</evidence>
<dbReference type="Pfam" id="PF04143">
    <property type="entry name" value="Sulf_transp"/>
    <property type="match status" value="1"/>
</dbReference>
<evidence type="ECO:0000256" key="1">
    <source>
        <dbReference type="ARBA" id="ARBA00004429"/>
    </source>
</evidence>